<dbReference type="PANTHER" id="PTHR43875:SF15">
    <property type="entry name" value="TREHALOSE IMPORT ATP-BINDING PROTEIN SUGC"/>
    <property type="match status" value="1"/>
</dbReference>
<dbReference type="EMBL" id="JBHUHX010000021">
    <property type="protein sequence ID" value="MFD2112215.1"/>
    <property type="molecule type" value="Genomic_DNA"/>
</dbReference>
<keyword evidence="2" id="KW-1278">Translocase</keyword>
<keyword evidence="5" id="KW-0547">Nucleotide-binding</keyword>
<name>A0ABW4Y881_9GAMM</name>
<gene>
    <name evidence="5" type="ORF">ACFSJC_10230</name>
</gene>
<keyword evidence="1" id="KW-1003">Cell membrane</keyword>
<comment type="caution">
    <text evidence="5">The sequence shown here is derived from an EMBL/GenBank/DDBJ whole genome shotgun (WGS) entry which is preliminary data.</text>
</comment>
<accession>A0ABW4Y881</accession>
<dbReference type="RefSeq" id="WP_386026316.1">
    <property type="nucleotide sequence ID" value="NZ_JBHUHX010000021.1"/>
</dbReference>
<dbReference type="InterPro" id="IPR003439">
    <property type="entry name" value="ABC_transporter-like_ATP-bd"/>
</dbReference>
<dbReference type="GO" id="GO:0005524">
    <property type="term" value="F:ATP binding"/>
    <property type="evidence" value="ECO:0007669"/>
    <property type="project" value="UniProtKB-KW"/>
</dbReference>
<keyword evidence="6" id="KW-1185">Reference proteome</keyword>
<evidence type="ECO:0000256" key="2">
    <source>
        <dbReference type="ARBA" id="ARBA00022967"/>
    </source>
</evidence>
<dbReference type="Gene3D" id="3.40.50.300">
    <property type="entry name" value="P-loop containing nucleotide triphosphate hydrolases"/>
    <property type="match status" value="1"/>
</dbReference>
<sequence>MRDATFAVRDGELFILVGPSVCGKSTLVNMIVGLEKMSGGDLRVDGWPMRGVDPRDRDMAMVFQSYAIYPHMSVRENIDFPLKLAKVPAEETESRVSQVAEMLRLSVLLDLGAVRIELPPALVTAGLNASAGAPG</sequence>
<dbReference type="Pfam" id="PF00005">
    <property type="entry name" value="ABC_tran"/>
    <property type="match status" value="1"/>
</dbReference>
<dbReference type="PANTHER" id="PTHR43875">
    <property type="entry name" value="MALTODEXTRIN IMPORT ATP-BINDING PROTEIN MSMX"/>
    <property type="match status" value="1"/>
</dbReference>
<keyword evidence="3" id="KW-0472">Membrane</keyword>
<proteinExistence type="predicted"/>
<reference evidence="6" key="1">
    <citation type="journal article" date="2019" name="Int. J. Syst. Evol. Microbiol.">
        <title>The Global Catalogue of Microorganisms (GCM) 10K type strain sequencing project: providing services to taxonomists for standard genome sequencing and annotation.</title>
        <authorList>
            <consortium name="The Broad Institute Genomics Platform"/>
            <consortium name="The Broad Institute Genome Sequencing Center for Infectious Disease"/>
            <person name="Wu L."/>
            <person name="Ma J."/>
        </authorList>
    </citation>
    <scope>NUCLEOTIDE SEQUENCE [LARGE SCALE GENOMIC DNA]</scope>
    <source>
        <strain evidence="6">KACC 12597</strain>
    </source>
</reference>
<keyword evidence="5" id="KW-0067">ATP-binding</keyword>
<organism evidence="5 6">
    <name type="scientific">Thiorhodococcus fuscus</name>
    <dbReference type="NCBI Taxonomy" id="527200"/>
    <lineage>
        <taxon>Bacteria</taxon>
        <taxon>Pseudomonadati</taxon>
        <taxon>Pseudomonadota</taxon>
        <taxon>Gammaproteobacteria</taxon>
        <taxon>Chromatiales</taxon>
        <taxon>Chromatiaceae</taxon>
        <taxon>Thiorhodococcus</taxon>
    </lineage>
</organism>
<protein>
    <submittedName>
        <fullName evidence="5">ATP-binding cassette domain-containing protein</fullName>
    </submittedName>
</protein>
<evidence type="ECO:0000313" key="5">
    <source>
        <dbReference type="EMBL" id="MFD2112215.1"/>
    </source>
</evidence>
<evidence type="ECO:0000256" key="1">
    <source>
        <dbReference type="ARBA" id="ARBA00022475"/>
    </source>
</evidence>
<dbReference type="SUPFAM" id="SSF52540">
    <property type="entry name" value="P-loop containing nucleoside triphosphate hydrolases"/>
    <property type="match status" value="1"/>
</dbReference>
<evidence type="ECO:0000259" key="4">
    <source>
        <dbReference type="Pfam" id="PF00005"/>
    </source>
</evidence>
<evidence type="ECO:0000313" key="6">
    <source>
        <dbReference type="Proteomes" id="UP001597337"/>
    </source>
</evidence>
<feature type="domain" description="ABC transporter" evidence="4">
    <location>
        <begin position="2"/>
        <end position="107"/>
    </location>
</feature>
<dbReference type="InterPro" id="IPR047641">
    <property type="entry name" value="ABC_transpr_MalK/UgpC-like"/>
</dbReference>
<dbReference type="Proteomes" id="UP001597337">
    <property type="component" value="Unassembled WGS sequence"/>
</dbReference>
<evidence type="ECO:0000256" key="3">
    <source>
        <dbReference type="ARBA" id="ARBA00023136"/>
    </source>
</evidence>
<dbReference type="InterPro" id="IPR027417">
    <property type="entry name" value="P-loop_NTPase"/>
</dbReference>